<dbReference type="Pfam" id="PF21700">
    <property type="entry name" value="EGF_DL_JAG"/>
    <property type="match status" value="2"/>
</dbReference>
<dbReference type="PROSITE" id="PS01187">
    <property type="entry name" value="EGF_CA"/>
    <property type="match status" value="3"/>
</dbReference>
<dbReference type="GO" id="GO:0060218">
    <property type="term" value="P:hematopoietic stem cell differentiation"/>
    <property type="evidence" value="ECO:0007669"/>
    <property type="project" value="UniProtKB-ARBA"/>
</dbReference>
<evidence type="ECO:0000256" key="19">
    <source>
        <dbReference type="SAM" id="SignalP"/>
    </source>
</evidence>
<dbReference type="Pfam" id="PF12661">
    <property type="entry name" value="hEGF"/>
    <property type="match status" value="4"/>
</dbReference>
<evidence type="ECO:0000313" key="22">
    <source>
        <dbReference type="Ensembl" id="ENSECRP00000022555.1"/>
    </source>
</evidence>
<keyword evidence="23" id="KW-1185">Reference proteome</keyword>
<dbReference type="InterPro" id="IPR056986">
    <property type="entry name" value="JAG1_1/2_dom"/>
</dbReference>
<dbReference type="GO" id="GO:1901222">
    <property type="term" value="P:regulation of non-canonical NF-kappaB signal transduction"/>
    <property type="evidence" value="ECO:0007669"/>
    <property type="project" value="UniProtKB-ARBA"/>
</dbReference>
<feature type="disulfide bond" evidence="14">
    <location>
        <begin position="462"/>
        <end position="472"/>
    </location>
</feature>
<feature type="domain" description="EGF-like" evidence="20">
    <location>
        <begin position="496"/>
        <end position="532"/>
    </location>
</feature>
<dbReference type="AlphaFoldDB" id="A0A8C4SUW8"/>
<dbReference type="Proteomes" id="UP000694620">
    <property type="component" value="Chromosome 16"/>
</dbReference>
<feature type="disulfide bond" evidence="14">
    <location>
        <begin position="664"/>
        <end position="673"/>
    </location>
</feature>
<comment type="caution">
    <text evidence="14">Lacks conserved residue(s) required for the propagation of feature annotation.</text>
</comment>
<dbReference type="SMART" id="SM00215">
    <property type="entry name" value="VWC_out"/>
    <property type="match status" value="1"/>
</dbReference>
<feature type="domain" description="EGF-like" evidence="20">
    <location>
        <begin position="638"/>
        <end position="674"/>
    </location>
</feature>
<feature type="domain" description="EGF-like" evidence="20">
    <location>
        <begin position="753"/>
        <end position="789"/>
    </location>
</feature>
<dbReference type="Ensembl" id="ENSECRT00000023036.1">
    <property type="protein sequence ID" value="ENSECRP00000022555.1"/>
    <property type="gene ID" value="ENSECRG00000015255.1"/>
</dbReference>
<feature type="chain" id="PRO_5034709640" description="Delta-like protein" evidence="19">
    <location>
        <begin position="27"/>
        <end position="1243"/>
    </location>
</feature>
<evidence type="ECO:0000256" key="13">
    <source>
        <dbReference type="ARBA" id="ARBA00023180"/>
    </source>
</evidence>
<name>A0A8C4SUW8_ERPCA</name>
<dbReference type="GO" id="GO:0048018">
    <property type="term" value="F:receptor ligand activity"/>
    <property type="evidence" value="ECO:0007669"/>
    <property type="project" value="UniProtKB-ARBA"/>
</dbReference>
<protein>
    <recommendedName>
        <fullName evidence="16">Delta-like protein</fullName>
    </recommendedName>
</protein>
<evidence type="ECO:0000256" key="6">
    <source>
        <dbReference type="ARBA" id="ARBA00022729"/>
    </source>
</evidence>
<dbReference type="GO" id="GO:0045597">
    <property type="term" value="P:positive regulation of cell differentiation"/>
    <property type="evidence" value="ECO:0007669"/>
    <property type="project" value="UniProtKB-ARBA"/>
</dbReference>
<keyword evidence="7 16" id="KW-0677">Repeat</keyword>
<comment type="function">
    <text evidence="16">Putative Notch ligand involved in the mediation of Notch signaling.</text>
</comment>
<dbReference type="InterPro" id="IPR009030">
    <property type="entry name" value="Growth_fac_rcpt_cys_sf"/>
</dbReference>
<reference evidence="22" key="3">
    <citation type="submission" date="2025-09" db="UniProtKB">
        <authorList>
            <consortium name="Ensembl"/>
        </authorList>
    </citation>
    <scope>IDENTIFICATION</scope>
</reference>
<feature type="domain" description="EGF-like" evidence="20">
    <location>
        <begin position="304"/>
        <end position="342"/>
    </location>
</feature>
<reference evidence="22" key="2">
    <citation type="submission" date="2025-08" db="UniProtKB">
        <authorList>
            <consortium name="Ensembl"/>
        </authorList>
    </citation>
    <scope>IDENTIFICATION</scope>
</reference>
<evidence type="ECO:0000256" key="9">
    <source>
        <dbReference type="ARBA" id="ARBA00022976"/>
    </source>
</evidence>
<dbReference type="Pfam" id="PF25024">
    <property type="entry name" value="EGF_TEN"/>
    <property type="match status" value="1"/>
</dbReference>
<feature type="domain" description="EGF-like" evidence="20">
    <location>
        <begin position="598"/>
        <end position="636"/>
    </location>
</feature>
<feature type="region of interest" description="Disordered" evidence="17">
    <location>
        <begin position="1198"/>
        <end position="1225"/>
    </location>
</feature>
<evidence type="ECO:0000256" key="2">
    <source>
        <dbReference type="ARBA" id="ARBA00022473"/>
    </source>
</evidence>
<feature type="domain" description="EGF-like" evidence="20">
    <location>
        <begin position="344"/>
        <end position="380"/>
    </location>
</feature>
<evidence type="ECO:0000259" key="21">
    <source>
        <dbReference type="PROSITE" id="PS51051"/>
    </source>
</evidence>
<dbReference type="Gene3D" id="2.10.25.140">
    <property type="match status" value="1"/>
</dbReference>
<dbReference type="SUPFAM" id="SSF57196">
    <property type="entry name" value="EGF/Laminin"/>
    <property type="match status" value="6"/>
</dbReference>
<feature type="domain" description="EGF-like" evidence="20">
    <location>
        <begin position="829"/>
        <end position="865"/>
    </location>
</feature>
<organism evidence="22 23">
    <name type="scientific">Erpetoichthys calabaricus</name>
    <name type="common">Rope fish</name>
    <name type="synonym">Calamoichthys calabaricus</name>
    <dbReference type="NCBI Taxonomy" id="27687"/>
    <lineage>
        <taxon>Eukaryota</taxon>
        <taxon>Metazoa</taxon>
        <taxon>Chordata</taxon>
        <taxon>Craniata</taxon>
        <taxon>Vertebrata</taxon>
        <taxon>Euteleostomi</taxon>
        <taxon>Actinopterygii</taxon>
        <taxon>Polypteriformes</taxon>
        <taxon>Polypteridae</taxon>
        <taxon>Erpetoichthys</taxon>
    </lineage>
</organism>
<dbReference type="GO" id="GO:0005829">
    <property type="term" value="C:cytosol"/>
    <property type="evidence" value="ECO:0007669"/>
    <property type="project" value="UniProtKB-ARBA"/>
</dbReference>
<feature type="disulfide bond" evidence="14">
    <location>
        <begin position="779"/>
        <end position="788"/>
    </location>
</feature>
<keyword evidence="11 16" id="KW-0472">Membrane</keyword>
<evidence type="ECO:0000256" key="3">
    <source>
        <dbReference type="ARBA" id="ARBA00022536"/>
    </source>
</evidence>
<dbReference type="SMART" id="SM00179">
    <property type="entry name" value="EGF_CA"/>
    <property type="match status" value="14"/>
</dbReference>
<dbReference type="GO" id="GO:0005112">
    <property type="term" value="F:Notch binding"/>
    <property type="evidence" value="ECO:0007669"/>
    <property type="project" value="InterPro"/>
</dbReference>
<dbReference type="PROSITE" id="PS00022">
    <property type="entry name" value="EGF_1"/>
    <property type="match status" value="15"/>
</dbReference>
<dbReference type="FunFam" id="2.10.25.10:FF:000117">
    <property type="entry name" value="Delta-like protein"/>
    <property type="match status" value="1"/>
</dbReference>
<feature type="domain" description="DSL" evidence="21">
    <location>
        <begin position="193"/>
        <end position="237"/>
    </location>
</feature>
<dbReference type="GO" id="GO:0005509">
    <property type="term" value="F:calcium ion binding"/>
    <property type="evidence" value="ECO:0007669"/>
    <property type="project" value="InterPro"/>
</dbReference>
<evidence type="ECO:0000313" key="23">
    <source>
        <dbReference type="Proteomes" id="UP000694620"/>
    </source>
</evidence>
<keyword evidence="5 16" id="KW-0812">Transmembrane</keyword>
<dbReference type="PANTHER" id="PTHR12916">
    <property type="entry name" value="CYTOCHROME C OXIDASE POLYPEPTIDE VIC-2"/>
    <property type="match status" value="1"/>
</dbReference>
<dbReference type="Pfam" id="PF23575">
    <property type="entry name" value="JAG1"/>
    <property type="match status" value="1"/>
</dbReference>
<evidence type="ECO:0000256" key="10">
    <source>
        <dbReference type="ARBA" id="ARBA00022989"/>
    </source>
</evidence>
<dbReference type="SMART" id="SM00181">
    <property type="entry name" value="EGF"/>
    <property type="match status" value="16"/>
</dbReference>
<comment type="subcellular location">
    <subcellularLocation>
        <location evidence="1 16">Membrane</location>
        <topology evidence="1 16">Single-pass type I membrane protein</topology>
    </subcellularLocation>
</comment>
<evidence type="ECO:0000259" key="20">
    <source>
        <dbReference type="PROSITE" id="PS50026"/>
    </source>
</evidence>
<keyword evidence="6 16" id="KW-0732">Signal</keyword>
<dbReference type="FunFam" id="2.10.25.140:FF:000001">
    <property type="entry name" value="Delta-like protein"/>
    <property type="match status" value="1"/>
</dbReference>
<dbReference type="InterPro" id="IPR026219">
    <property type="entry name" value="Jagged/Serrate"/>
</dbReference>
<dbReference type="InterPro" id="IPR018097">
    <property type="entry name" value="EGF_Ca-bd_CS"/>
</dbReference>
<dbReference type="GO" id="GO:0048731">
    <property type="term" value="P:system development"/>
    <property type="evidence" value="ECO:0007669"/>
    <property type="project" value="UniProtKB-ARBA"/>
</dbReference>
<feature type="domain" description="EGF-like" evidence="20">
    <location>
        <begin position="534"/>
        <end position="570"/>
    </location>
</feature>
<dbReference type="InterPro" id="IPR001881">
    <property type="entry name" value="EGF-like_Ca-bd_dom"/>
</dbReference>
<evidence type="ECO:0000256" key="15">
    <source>
        <dbReference type="PROSITE-ProRule" id="PRU00377"/>
    </source>
</evidence>
<dbReference type="InterPro" id="IPR011651">
    <property type="entry name" value="Notch_ligand_N"/>
</dbReference>
<dbReference type="InterPro" id="IPR000742">
    <property type="entry name" value="EGF"/>
</dbReference>
<proteinExistence type="predicted"/>
<dbReference type="PRINTS" id="PR02059">
    <property type="entry name" value="JAGGEDFAMILY"/>
</dbReference>
<dbReference type="Pfam" id="PF07657">
    <property type="entry name" value="MNNL"/>
    <property type="match status" value="1"/>
</dbReference>
<dbReference type="InterPro" id="IPR013032">
    <property type="entry name" value="EGF-like_CS"/>
</dbReference>
<accession>A0A8C4SUW8</accession>
<feature type="disulfide bond" evidence="15">
    <location>
        <begin position="208"/>
        <end position="220"/>
    </location>
</feature>
<dbReference type="InterPro" id="IPR001007">
    <property type="entry name" value="VWF_dom"/>
</dbReference>
<dbReference type="FunFam" id="2.10.25.10:FF:000007">
    <property type="entry name" value="Delta-like protein"/>
    <property type="match status" value="2"/>
</dbReference>
<feature type="domain" description="EGF-like" evidence="20">
    <location>
        <begin position="458"/>
        <end position="494"/>
    </location>
</feature>
<evidence type="ECO:0000256" key="14">
    <source>
        <dbReference type="PROSITE-ProRule" id="PRU00076"/>
    </source>
</evidence>
<feature type="disulfide bond" evidence="14">
    <location>
        <begin position="484"/>
        <end position="493"/>
    </location>
</feature>
<feature type="disulfide bond" evidence="15">
    <location>
        <begin position="195"/>
        <end position="204"/>
    </location>
</feature>
<dbReference type="Gene3D" id="2.60.40.3510">
    <property type="match status" value="1"/>
</dbReference>
<evidence type="ECO:0000256" key="8">
    <source>
        <dbReference type="ARBA" id="ARBA00022837"/>
    </source>
</evidence>
<reference evidence="22" key="1">
    <citation type="submission" date="2021-06" db="EMBL/GenBank/DDBJ databases">
        <authorList>
            <consortium name="Wellcome Sanger Institute Data Sharing"/>
        </authorList>
    </citation>
    <scope>NUCLEOTIDE SEQUENCE [LARGE SCALE GENOMIC DNA]</scope>
</reference>
<dbReference type="SMART" id="SM00051">
    <property type="entry name" value="DSL"/>
    <property type="match status" value="1"/>
</dbReference>
<feature type="disulfide bond" evidence="14">
    <location>
        <begin position="332"/>
        <end position="341"/>
    </location>
</feature>
<feature type="disulfide bond" evidence="14">
    <location>
        <begin position="370"/>
        <end position="379"/>
    </location>
</feature>
<evidence type="ECO:0000256" key="18">
    <source>
        <dbReference type="SAM" id="Phobius"/>
    </source>
</evidence>
<keyword evidence="2 16" id="KW-0217">Developmental protein</keyword>
<feature type="disulfide bond" evidence="14">
    <location>
        <begin position="817"/>
        <end position="826"/>
    </location>
</feature>
<keyword evidence="10 16" id="KW-1133">Transmembrane helix</keyword>
<dbReference type="GeneTree" id="ENSGT00940000160944"/>
<feature type="domain" description="EGF-like" evidence="20">
    <location>
        <begin position="791"/>
        <end position="827"/>
    </location>
</feature>
<evidence type="ECO:0000256" key="12">
    <source>
        <dbReference type="ARBA" id="ARBA00023157"/>
    </source>
</evidence>
<dbReference type="PROSITE" id="PS50026">
    <property type="entry name" value="EGF_3"/>
    <property type="match status" value="14"/>
</dbReference>
<feature type="disulfide bond" evidence="14">
    <location>
        <begin position="702"/>
        <end position="711"/>
    </location>
</feature>
<feature type="disulfide bond" evidence="15">
    <location>
        <begin position="228"/>
        <end position="237"/>
    </location>
</feature>
<dbReference type="GO" id="GO:0048513">
    <property type="term" value="P:animal organ development"/>
    <property type="evidence" value="ECO:0007669"/>
    <property type="project" value="UniProtKB-ARBA"/>
</dbReference>
<feature type="compositionally biased region" description="Polar residues" evidence="17">
    <location>
        <begin position="1205"/>
        <end position="1222"/>
    </location>
</feature>
<feature type="disulfide bond" evidence="14">
    <location>
        <begin position="626"/>
        <end position="635"/>
    </location>
</feature>
<evidence type="ECO:0000256" key="1">
    <source>
        <dbReference type="ARBA" id="ARBA00004479"/>
    </source>
</evidence>
<feature type="transmembrane region" description="Helical" evidence="18">
    <location>
        <begin position="1084"/>
        <end position="1108"/>
    </location>
</feature>
<dbReference type="Pfam" id="PF00008">
    <property type="entry name" value="EGF"/>
    <property type="match status" value="3"/>
</dbReference>
<evidence type="ECO:0000256" key="16">
    <source>
        <dbReference type="RuleBase" id="RU280815"/>
    </source>
</evidence>
<feature type="signal peptide" evidence="19">
    <location>
        <begin position="1"/>
        <end position="26"/>
    </location>
</feature>
<keyword evidence="3 14" id="KW-0245">EGF-like domain</keyword>
<evidence type="ECO:0000256" key="11">
    <source>
        <dbReference type="ARBA" id="ARBA00023136"/>
    </source>
</evidence>
<feature type="domain" description="EGF-like" evidence="20">
    <location>
        <begin position="676"/>
        <end position="712"/>
    </location>
</feature>
<sequence>MWNCIWVNCLLIVCSLFSLWGQVAQCAGYFELQMISVINENGELASGECCDGERSSLEGRCTRDECDTYIKVCLKEYQANVATDGPCTFGSGSTQVIGGNTISLKSSGVGSRHLQNKAAEAGKVVIPFQFAWPRAYTLIVEAWDLDYINGTVVNDPDLLIERSSHTGMINPGDDGHTLRHPGTVAAFEYRIRVKCDEFYYGSQCKKHCKPRDDYFGHFVCDLNGNKACMEGWMGEDCKQAICKQGCNMMHGSCAKPGECTCQYGWQGQFCDECLPYPGCDHGTCEKPWQCNCEKNWGGLLCNKDLNYCGTHHPCVNGGTCMNTEPDEYQCACPDSYSGKNCEIAEHACVSNPCANGGTCHEIPSGFECRCPPGWSGPTCAIDINECASNPCAHGGRCIDRVSGFECLCPAQWTGKTCLIDANECLGKPCLNAYSCKNFIGGYYCDCFQGWFGRNCDLNINICHNQCQHGGSCEQDEVNGYHCLCLPGYAGRHCEIQTNQCTESPCLNGGHCLISEDGFHCQCPQGFMGHLCEERRDRCLPNPCKNGASCLKLEGDYYCACTDDYEGKNCSKFKDHCKNTPCEVIDSCTIAVTTNGSEDGQRLILSSVCGPHGRCVSQPGGNFTCACAKGFTGTYCHENVDDCISRPCKNGGTCIDGVNSFQCFCPDGWEGVLCDLNVNDCSHNPCKNNGKCLDLVNGFYCECQNGWKGKTCHSRENQCDATTCSNGGTCYDEGDAFSCSCPPEWGGSTCNIAKNNSCMPNPCHNDGTCVGGGDNFTCICKEGWEGQTCTQNTNDCNPYPCYNGGICVDGINWFRCECAPGFAGPDCRINIDECQSSPCGTGATCIDEINGFRCICPPGRAGPRCQEVVETGKPCWYAGLHFLHGSWWEQECNTCKCGNGNVACTKVLCGRKPCLLRLRAGQDSQLCPMGQECLESPAPVCFSAPCHDWGVCSAPDPFHVVNTKCRTNTGYLDNSCARITLIFNKEKVPQGTTVEGICTELRYLPETRMLATEKSLLMLCNLSHSNENAIEVAISFESEEQDPTLIQDAASTIINNLSKRPNSTVMLAIVEVKVETQVQGTSTNYLVSALCVVFSILCIFCIAICIWWIRKRRKRNRRPPVMEEGPNNQLAALNPIRNQLDGPCSNLDIQHECKKLMSPLNRTCDGEGDEEEEEEEGEQLGGVQVDKCPPYKCTKTFLPSKGDGVNTASSSPVKQPHRTTYGSKDNRCKNVNAAVNDNVKDIYV</sequence>
<dbReference type="OrthoDB" id="283575at2759"/>
<feature type="domain" description="EGF-like" evidence="20">
    <location>
        <begin position="420"/>
        <end position="456"/>
    </location>
</feature>
<dbReference type="FunFam" id="2.10.25.10:FF:000095">
    <property type="entry name" value="Notch, isoform B"/>
    <property type="match status" value="1"/>
</dbReference>
<dbReference type="GO" id="GO:0007283">
    <property type="term" value="P:spermatogenesis"/>
    <property type="evidence" value="ECO:0007669"/>
    <property type="project" value="UniProtKB-ARBA"/>
</dbReference>
<keyword evidence="9" id="KW-0914">Notch signaling pathway</keyword>
<dbReference type="PROSITE" id="PS00010">
    <property type="entry name" value="ASX_HYDROXYL"/>
    <property type="match status" value="7"/>
</dbReference>
<dbReference type="FunFam" id="2.10.25.10:FF:000310">
    <property type="entry name" value="Delta-like protein"/>
    <property type="match status" value="1"/>
</dbReference>
<keyword evidence="8" id="KW-0106">Calcium</keyword>
<dbReference type="Gene3D" id="2.10.25.10">
    <property type="entry name" value="Laminin"/>
    <property type="match status" value="15"/>
</dbReference>
<feature type="disulfide bond" evidence="14">
    <location>
        <begin position="408"/>
        <end position="417"/>
    </location>
</feature>
<dbReference type="PRINTS" id="PR00010">
    <property type="entry name" value="EGFBLOOD"/>
</dbReference>
<dbReference type="InterPro" id="IPR001774">
    <property type="entry name" value="DSL"/>
</dbReference>
<dbReference type="FunFam" id="2.10.25.10:FF:000146">
    <property type="entry name" value="Putative neurogenic locus notch"/>
    <property type="match status" value="1"/>
</dbReference>
<dbReference type="FunFam" id="2.10.25.10:FF:000824">
    <property type="entry name" value="Delta-like protein"/>
    <property type="match status" value="1"/>
</dbReference>
<dbReference type="Pfam" id="PF01414">
    <property type="entry name" value="DSL"/>
    <property type="match status" value="1"/>
</dbReference>
<gene>
    <name evidence="22" type="primary">JAG2</name>
</gene>
<feature type="domain" description="EGF-like" evidence="20">
    <location>
        <begin position="714"/>
        <end position="750"/>
    </location>
</feature>
<evidence type="ECO:0000256" key="4">
    <source>
        <dbReference type="ARBA" id="ARBA00022553"/>
    </source>
</evidence>
<dbReference type="PANTHER" id="PTHR12916:SF12">
    <property type="entry name" value="DELTA-LIKE PROTEIN"/>
    <property type="match status" value="1"/>
</dbReference>
<evidence type="ECO:0000256" key="5">
    <source>
        <dbReference type="ARBA" id="ARBA00022692"/>
    </source>
</evidence>
<dbReference type="FunFam" id="2.10.25.10:FF:000472">
    <property type="entry name" value="Uncharacterized protein, isoform A"/>
    <property type="match status" value="1"/>
</dbReference>
<feature type="domain" description="EGF-like" evidence="20">
    <location>
        <begin position="382"/>
        <end position="418"/>
    </location>
</feature>
<evidence type="ECO:0000256" key="17">
    <source>
        <dbReference type="SAM" id="MobiDB-lite"/>
    </source>
</evidence>
<dbReference type="SUPFAM" id="SSF57184">
    <property type="entry name" value="Growth factor receptor domain"/>
    <property type="match status" value="2"/>
</dbReference>
<dbReference type="GO" id="GO:0016020">
    <property type="term" value="C:membrane"/>
    <property type="evidence" value="ECO:0007669"/>
    <property type="project" value="UniProtKB-SubCell"/>
</dbReference>
<dbReference type="FunFam" id="2.10.25.10:FF:000018">
    <property type="entry name" value="Delta-like 1"/>
    <property type="match status" value="1"/>
</dbReference>
<feature type="disulfide bond" evidence="14">
    <location>
        <begin position="446"/>
        <end position="455"/>
    </location>
</feature>
<evidence type="ECO:0000256" key="7">
    <source>
        <dbReference type="ARBA" id="ARBA00022737"/>
    </source>
</evidence>
<dbReference type="FunFam" id="2.10.25.10:FF:000004">
    <property type="entry name" value="Neurogenic locus notch 1"/>
    <property type="match status" value="1"/>
</dbReference>
<dbReference type="FunFam" id="2.10.25.10:FF:000143">
    <property type="entry name" value="Protein crumbs 1"/>
    <property type="match status" value="1"/>
</dbReference>
<keyword evidence="12 14" id="KW-1015">Disulfide bond</keyword>
<dbReference type="PROSITE" id="PS51051">
    <property type="entry name" value="DSL"/>
    <property type="match status" value="1"/>
</dbReference>
<dbReference type="PROSITE" id="PS01186">
    <property type="entry name" value="EGF_2"/>
    <property type="match status" value="9"/>
</dbReference>
<dbReference type="FunFam" id="2.10.25.10:FF:000061">
    <property type="entry name" value="Delta-like protein"/>
    <property type="match status" value="2"/>
</dbReference>
<dbReference type="InterPro" id="IPR000152">
    <property type="entry name" value="EGF-type_Asp/Asn_hydroxyl_site"/>
</dbReference>
<dbReference type="CDD" id="cd00054">
    <property type="entry name" value="EGF_CA"/>
    <property type="match status" value="12"/>
</dbReference>
<keyword evidence="4" id="KW-0597">Phosphoprotein</keyword>
<feature type="disulfide bond" evidence="14">
    <location>
        <begin position="855"/>
        <end position="864"/>
    </location>
</feature>
<dbReference type="FunFam" id="2.10.25.10:FF:000148">
    <property type="entry name" value="Delta-like protein"/>
    <property type="match status" value="1"/>
</dbReference>
<feature type="disulfide bond" evidence="14">
    <location>
        <begin position="560"/>
        <end position="569"/>
    </location>
</feature>
<keyword evidence="13" id="KW-0325">Glycoprotein</keyword>
<feature type="disulfide bond" evidence="14">
    <location>
        <begin position="522"/>
        <end position="531"/>
    </location>
</feature>
<dbReference type="GO" id="GO:0007219">
    <property type="term" value="P:Notch signaling pathway"/>
    <property type="evidence" value="ECO:0007669"/>
    <property type="project" value="UniProtKB-KW"/>
</dbReference>
<feature type="disulfide bond" evidence="14">
    <location>
        <begin position="740"/>
        <end position="749"/>
    </location>
</feature>